<evidence type="ECO:0000256" key="10">
    <source>
        <dbReference type="PROSITE-ProRule" id="PRU01091"/>
    </source>
</evidence>
<dbReference type="InterPro" id="IPR001867">
    <property type="entry name" value="OmpR/PhoB-type_DNA-bd"/>
</dbReference>
<name>A0AAN1SGV6_TETHN</name>
<dbReference type="SMART" id="SM00448">
    <property type="entry name" value="REC"/>
    <property type="match status" value="1"/>
</dbReference>
<reference evidence="13 14" key="1">
    <citation type="submission" date="2011-01" db="EMBL/GenBank/DDBJ databases">
        <title>Whole genome sequence of Tetragenococcus halophilus NBRC 12172.</title>
        <authorList>
            <person name="Nakazawa H."/>
            <person name="Omata S."/>
            <person name="Koga C."/>
            <person name="Watanabe Y."/>
            <person name="Katano Y."/>
            <person name="Ito N."/>
            <person name="Tsukatani N."/>
            <person name="Ankai A."/>
            <person name="Oguchi A."/>
            <person name="Fukui S."/>
            <person name="Yashiro I."/>
            <person name="Kamata S."/>
            <person name="Hashimoto Y."/>
            <person name="Yamazaki J."/>
            <person name="Taguchi H."/>
            <person name="Tanaka A."/>
            <person name="Koyama T."/>
            <person name="Ichige A."/>
            <person name="Hanya Y."/>
            <person name="Tanikawa S."/>
            <person name="Yamazaki S."/>
            <person name="Fujita N."/>
        </authorList>
    </citation>
    <scope>NUCLEOTIDE SEQUENCE [LARGE SCALE GENOMIC DNA]</scope>
    <source>
        <strain evidence="14">DSM 20338 / JCM 20259 / NCIMB 9735 / NBRC 12172</strain>
    </source>
</reference>
<dbReference type="GO" id="GO:0032993">
    <property type="term" value="C:protein-DNA complex"/>
    <property type="evidence" value="ECO:0007669"/>
    <property type="project" value="TreeGrafter"/>
</dbReference>
<feature type="modified residue" description="4-aspartylphosphate" evidence="9">
    <location>
        <position position="52"/>
    </location>
</feature>
<evidence type="ECO:0000256" key="5">
    <source>
        <dbReference type="ARBA" id="ARBA00023125"/>
    </source>
</evidence>
<dbReference type="SUPFAM" id="SSF52172">
    <property type="entry name" value="CheY-like"/>
    <property type="match status" value="1"/>
</dbReference>
<dbReference type="InterPro" id="IPR016032">
    <property type="entry name" value="Sig_transdc_resp-reg_C-effctor"/>
</dbReference>
<keyword evidence="2 9" id="KW-0597">Phosphoprotein</keyword>
<dbReference type="Gene3D" id="6.10.250.690">
    <property type="match status" value="1"/>
</dbReference>
<dbReference type="SMART" id="SM00862">
    <property type="entry name" value="Trans_reg_C"/>
    <property type="match status" value="1"/>
</dbReference>
<evidence type="ECO:0000256" key="3">
    <source>
        <dbReference type="ARBA" id="ARBA00023012"/>
    </source>
</evidence>
<proteinExistence type="predicted"/>
<dbReference type="PROSITE" id="PS50110">
    <property type="entry name" value="RESPONSE_REGULATORY"/>
    <property type="match status" value="1"/>
</dbReference>
<feature type="domain" description="Response regulatory" evidence="11">
    <location>
        <begin position="3"/>
        <end position="116"/>
    </location>
</feature>
<gene>
    <name evidence="13" type="ordered locus">TEH_14580</name>
</gene>
<dbReference type="PROSITE" id="PS51755">
    <property type="entry name" value="OMPR_PHOB"/>
    <property type="match status" value="1"/>
</dbReference>
<dbReference type="AlphaFoldDB" id="A0AAN1SGV6"/>
<dbReference type="Gene3D" id="3.40.50.2300">
    <property type="match status" value="1"/>
</dbReference>
<evidence type="ECO:0000256" key="6">
    <source>
        <dbReference type="ARBA" id="ARBA00023159"/>
    </source>
</evidence>
<keyword evidence="7" id="KW-0804">Transcription</keyword>
<dbReference type="GO" id="GO:0000976">
    <property type="term" value="F:transcription cis-regulatory region binding"/>
    <property type="evidence" value="ECO:0007669"/>
    <property type="project" value="TreeGrafter"/>
</dbReference>
<evidence type="ECO:0000256" key="4">
    <source>
        <dbReference type="ARBA" id="ARBA00023015"/>
    </source>
</evidence>
<keyword evidence="4" id="KW-0805">Transcription regulation</keyword>
<dbReference type="FunFam" id="1.10.10.10:FF:000018">
    <property type="entry name" value="DNA-binding response regulator ResD"/>
    <property type="match status" value="1"/>
</dbReference>
<keyword evidence="1" id="KW-0678">Repressor</keyword>
<dbReference type="Gene3D" id="1.10.10.10">
    <property type="entry name" value="Winged helix-like DNA-binding domain superfamily/Winged helix DNA-binding domain"/>
    <property type="match status" value="1"/>
</dbReference>
<dbReference type="PANTHER" id="PTHR48111">
    <property type="entry name" value="REGULATOR OF RPOS"/>
    <property type="match status" value="1"/>
</dbReference>
<dbReference type="Pfam" id="PF00486">
    <property type="entry name" value="Trans_reg_C"/>
    <property type="match status" value="1"/>
</dbReference>
<evidence type="ECO:0000259" key="12">
    <source>
        <dbReference type="PROSITE" id="PS51755"/>
    </source>
</evidence>
<dbReference type="InterPro" id="IPR001789">
    <property type="entry name" value="Sig_transdc_resp-reg_receiver"/>
</dbReference>
<accession>A0AAN1SGV6</accession>
<dbReference type="GO" id="GO:0006355">
    <property type="term" value="P:regulation of DNA-templated transcription"/>
    <property type="evidence" value="ECO:0007669"/>
    <property type="project" value="InterPro"/>
</dbReference>
<keyword evidence="3" id="KW-0902">Two-component regulatory system</keyword>
<evidence type="ECO:0000256" key="1">
    <source>
        <dbReference type="ARBA" id="ARBA00022491"/>
    </source>
</evidence>
<organism evidence="13 14">
    <name type="scientific">Tetragenococcus halophilus (strain DSM 20338 / JCM 20259 / NCIMB 9735 / NBRC 12172)</name>
    <name type="common">Pediococcus halophilus</name>
    <dbReference type="NCBI Taxonomy" id="945021"/>
    <lineage>
        <taxon>Bacteria</taxon>
        <taxon>Bacillati</taxon>
        <taxon>Bacillota</taxon>
        <taxon>Bacilli</taxon>
        <taxon>Lactobacillales</taxon>
        <taxon>Enterococcaceae</taxon>
        <taxon>Tetragenococcus</taxon>
    </lineage>
</organism>
<dbReference type="PANTHER" id="PTHR48111:SF26">
    <property type="entry name" value="STAGE 0 SPORULATION PROTEIN A HOMOLOG"/>
    <property type="match status" value="1"/>
</dbReference>
<dbReference type="KEGG" id="thl:TEH_14580"/>
<evidence type="ECO:0000256" key="7">
    <source>
        <dbReference type="ARBA" id="ARBA00023163"/>
    </source>
</evidence>
<sequence length="228" mass="26274">MKKILIIEDDESIANLQKDYLEINEMEVTIETDGKKGLQSALDYPYDLIIVDLMLPSMDGFEICKQIRLKKQLPIMIASAKKEDFDKVRGLGLGANDYLVKPFSPNELVARVKAHIARYQSIQPKSTTAILEIQDIRIDQTAHKVFVLEQEVIFTNKEFALLLFLAEHPNRVWNKEELFEKIWGFDVLDTEVSTVVVHIKRIREKLKQANLSSSPIETIWGSGYRFNH</sequence>
<evidence type="ECO:0000259" key="11">
    <source>
        <dbReference type="PROSITE" id="PS50110"/>
    </source>
</evidence>
<evidence type="ECO:0000313" key="14">
    <source>
        <dbReference type="Proteomes" id="UP000002663"/>
    </source>
</evidence>
<dbReference type="Proteomes" id="UP000002663">
    <property type="component" value="Chromosome"/>
</dbReference>
<dbReference type="SUPFAM" id="SSF46894">
    <property type="entry name" value="C-terminal effector domain of the bipartite response regulators"/>
    <property type="match status" value="1"/>
</dbReference>
<keyword evidence="8" id="KW-0961">Cell wall biogenesis/degradation</keyword>
<dbReference type="GO" id="GO:0000156">
    <property type="term" value="F:phosphorelay response regulator activity"/>
    <property type="evidence" value="ECO:0007669"/>
    <property type="project" value="TreeGrafter"/>
</dbReference>
<evidence type="ECO:0000256" key="2">
    <source>
        <dbReference type="ARBA" id="ARBA00022553"/>
    </source>
</evidence>
<evidence type="ECO:0000313" key="13">
    <source>
        <dbReference type="EMBL" id="BAK94785.1"/>
    </source>
</evidence>
<dbReference type="GO" id="GO:0071555">
    <property type="term" value="P:cell wall organization"/>
    <property type="evidence" value="ECO:0007669"/>
    <property type="project" value="UniProtKB-KW"/>
</dbReference>
<dbReference type="GO" id="GO:0005829">
    <property type="term" value="C:cytosol"/>
    <property type="evidence" value="ECO:0007669"/>
    <property type="project" value="TreeGrafter"/>
</dbReference>
<keyword evidence="5 10" id="KW-0238">DNA-binding</keyword>
<dbReference type="CDD" id="cd00383">
    <property type="entry name" value="trans_reg_C"/>
    <property type="match status" value="1"/>
</dbReference>
<evidence type="ECO:0000256" key="8">
    <source>
        <dbReference type="ARBA" id="ARBA00023316"/>
    </source>
</evidence>
<protein>
    <submittedName>
        <fullName evidence="13">OmpR family two-component response regulator</fullName>
    </submittedName>
</protein>
<dbReference type="InterPro" id="IPR011006">
    <property type="entry name" value="CheY-like_superfamily"/>
</dbReference>
<dbReference type="FunFam" id="3.40.50.2300:FF:000001">
    <property type="entry name" value="DNA-binding response regulator PhoB"/>
    <property type="match status" value="1"/>
</dbReference>
<evidence type="ECO:0000256" key="9">
    <source>
        <dbReference type="PROSITE-ProRule" id="PRU00169"/>
    </source>
</evidence>
<feature type="DNA-binding region" description="OmpR/PhoB-type" evidence="10">
    <location>
        <begin position="128"/>
        <end position="228"/>
    </location>
</feature>
<dbReference type="RefSeq" id="WP_014124836.1">
    <property type="nucleotide sequence ID" value="NC_016052.1"/>
</dbReference>
<dbReference type="InterPro" id="IPR039420">
    <property type="entry name" value="WalR-like"/>
</dbReference>
<keyword evidence="6" id="KW-0010">Activator</keyword>
<dbReference type="InterPro" id="IPR036388">
    <property type="entry name" value="WH-like_DNA-bd_sf"/>
</dbReference>
<dbReference type="Pfam" id="PF00072">
    <property type="entry name" value="Response_reg"/>
    <property type="match status" value="1"/>
</dbReference>
<feature type="domain" description="OmpR/PhoB-type" evidence="12">
    <location>
        <begin position="128"/>
        <end position="228"/>
    </location>
</feature>
<dbReference type="EMBL" id="AP012046">
    <property type="protein sequence ID" value="BAK94785.1"/>
    <property type="molecule type" value="Genomic_DNA"/>
</dbReference>